<dbReference type="GO" id="GO:0004540">
    <property type="term" value="F:RNA nuclease activity"/>
    <property type="evidence" value="ECO:0007669"/>
    <property type="project" value="InterPro"/>
</dbReference>
<comment type="caution">
    <text evidence="7">The sequence shown here is derived from an EMBL/GenBank/DDBJ whole genome shotgun (WGS) entry which is preliminary data.</text>
</comment>
<reference evidence="7 8" key="1">
    <citation type="submission" date="2017-08" db="EMBL/GenBank/DDBJ databases">
        <title>Infants hospitalized years apart are colonized by the same room-sourced microbial strains.</title>
        <authorList>
            <person name="Brooks B."/>
            <person name="Olm M.R."/>
            <person name="Firek B.A."/>
            <person name="Baker R."/>
            <person name="Thomas B.C."/>
            <person name="Morowitz M.J."/>
            <person name="Banfield J.F."/>
        </authorList>
    </citation>
    <scope>NUCLEOTIDE SEQUENCE [LARGE SCALE GENOMIC DNA]</scope>
    <source>
        <strain evidence="7">S2_005_003_R2_43</strain>
    </source>
</reference>
<keyword evidence="2 5" id="KW-0540">Nuclease</keyword>
<feature type="binding site" evidence="5">
    <location>
        <position position="108"/>
    </location>
    <ligand>
        <name>Mg(2+)</name>
        <dbReference type="ChEBI" id="CHEBI:18420"/>
    </ligand>
</feature>
<dbReference type="SUPFAM" id="SSF88723">
    <property type="entry name" value="PIN domain-like"/>
    <property type="match status" value="1"/>
</dbReference>
<evidence type="ECO:0000256" key="4">
    <source>
        <dbReference type="ARBA" id="ARBA00022801"/>
    </source>
</evidence>
<dbReference type="GO" id="GO:0090729">
    <property type="term" value="F:toxin activity"/>
    <property type="evidence" value="ECO:0007669"/>
    <property type="project" value="UniProtKB-KW"/>
</dbReference>
<evidence type="ECO:0000313" key="7">
    <source>
        <dbReference type="EMBL" id="PZQ11249.1"/>
    </source>
</evidence>
<comment type="cofactor">
    <cofactor evidence="5">
        <name>Mg(2+)</name>
        <dbReference type="ChEBI" id="CHEBI:18420"/>
    </cofactor>
</comment>
<keyword evidence="5" id="KW-0800">Toxin</keyword>
<protein>
    <recommendedName>
        <fullName evidence="5">Ribonuclease VapC</fullName>
        <shortName evidence="5">RNase VapC</shortName>
        <ecNumber evidence="5">3.1.-.-</ecNumber>
    </recommendedName>
    <alternativeName>
        <fullName evidence="5">Toxin VapC</fullName>
    </alternativeName>
</protein>
<name>A0A2W5K5K9_ANCNO</name>
<keyword evidence="1 5" id="KW-1277">Toxin-antitoxin system</keyword>
<organism evidence="7 8">
    <name type="scientific">Ancylobacter novellus</name>
    <name type="common">Thiobacillus novellus</name>
    <dbReference type="NCBI Taxonomy" id="921"/>
    <lineage>
        <taxon>Bacteria</taxon>
        <taxon>Pseudomonadati</taxon>
        <taxon>Pseudomonadota</taxon>
        <taxon>Alphaproteobacteria</taxon>
        <taxon>Hyphomicrobiales</taxon>
        <taxon>Xanthobacteraceae</taxon>
        <taxon>Ancylobacter</taxon>
    </lineage>
</organism>
<comment type="function">
    <text evidence="5">Toxic component of a toxin-antitoxin (TA) system. An RNase.</text>
</comment>
<sequence length="158" mass="16979">MVVRIYADANALIRSVEGDDHAASLLNCVFAADGSVIVSSELTLAEVLVGPMKLQRQDPADRRARAWRASYEALFDKAGVLESAAVSASVLKDAAKLRAEHVSLKLPDAIHLTTAIARGCDVMLSHDKDLLRASASHTHATWLADRDLDALLARIEAP</sequence>
<accession>A0A2W5K5K9</accession>
<dbReference type="GO" id="GO:0000287">
    <property type="term" value="F:magnesium ion binding"/>
    <property type="evidence" value="ECO:0007669"/>
    <property type="project" value="UniProtKB-UniRule"/>
</dbReference>
<evidence type="ECO:0000256" key="5">
    <source>
        <dbReference type="HAMAP-Rule" id="MF_00265"/>
    </source>
</evidence>
<evidence type="ECO:0000256" key="2">
    <source>
        <dbReference type="ARBA" id="ARBA00022722"/>
    </source>
</evidence>
<dbReference type="Proteomes" id="UP000249577">
    <property type="component" value="Unassembled WGS sequence"/>
</dbReference>
<dbReference type="InterPro" id="IPR022907">
    <property type="entry name" value="VapC_family"/>
</dbReference>
<dbReference type="InterPro" id="IPR002716">
    <property type="entry name" value="PIN_dom"/>
</dbReference>
<dbReference type="EMBL" id="QFPN01000012">
    <property type="protein sequence ID" value="PZQ11249.1"/>
    <property type="molecule type" value="Genomic_DNA"/>
</dbReference>
<evidence type="ECO:0000256" key="1">
    <source>
        <dbReference type="ARBA" id="ARBA00022649"/>
    </source>
</evidence>
<dbReference type="HAMAP" id="MF_00265">
    <property type="entry name" value="VapC_Nob1"/>
    <property type="match status" value="1"/>
</dbReference>
<proteinExistence type="inferred from homology"/>
<dbReference type="InterPro" id="IPR029060">
    <property type="entry name" value="PIN-like_dom_sf"/>
</dbReference>
<dbReference type="Gene3D" id="3.40.50.1010">
    <property type="entry name" value="5'-nuclease"/>
    <property type="match status" value="1"/>
</dbReference>
<keyword evidence="3 5" id="KW-0479">Metal-binding</keyword>
<dbReference type="Pfam" id="PF01850">
    <property type="entry name" value="PIN"/>
    <property type="match status" value="1"/>
</dbReference>
<evidence type="ECO:0000256" key="3">
    <source>
        <dbReference type="ARBA" id="ARBA00022723"/>
    </source>
</evidence>
<dbReference type="GO" id="GO:0016787">
    <property type="term" value="F:hydrolase activity"/>
    <property type="evidence" value="ECO:0007669"/>
    <property type="project" value="UniProtKB-KW"/>
</dbReference>
<keyword evidence="5" id="KW-0460">Magnesium</keyword>
<feature type="binding site" evidence="5">
    <location>
        <position position="8"/>
    </location>
    <ligand>
        <name>Mg(2+)</name>
        <dbReference type="ChEBI" id="CHEBI:18420"/>
    </ligand>
</feature>
<evidence type="ECO:0000313" key="8">
    <source>
        <dbReference type="Proteomes" id="UP000249577"/>
    </source>
</evidence>
<gene>
    <name evidence="5" type="primary">vapC</name>
    <name evidence="7" type="ORF">DI565_18290</name>
</gene>
<keyword evidence="4 5" id="KW-0378">Hydrolase</keyword>
<comment type="similarity">
    <text evidence="5">Belongs to the PINc/VapC protein family.</text>
</comment>
<dbReference type="AlphaFoldDB" id="A0A2W5K5K9"/>
<evidence type="ECO:0000259" key="6">
    <source>
        <dbReference type="Pfam" id="PF01850"/>
    </source>
</evidence>
<dbReference type="EC" id="3.1.-.-" evidence="5"/>
<feature type="domain" description="PIN" evidence="6">
    <location>
        <begin position="5"/>
        <end position="133"/>
    </location>
</feature>